<evidence type="ECO:0000313" key="2">
    <source>
        <dbReference type="Proteomes" id="UP000606974"/>
    </source>
</evidence>
<evidence type="ECO:0000313" key="1">
    <source>
        <dbReference type="EMBL" id="KAF7507169.1"/>
    </source>
</evidence>
<reference evidence="1" key="1">
    <citation type="submission" date="2020-02" db="EMBL/GenBank/DDBJ databases">
        <authorList>
            <person name="Palmer J.M."/>
        </authorList>
    </citation>
    <scope>NUCLEOTIDE SEQUENCE</scope>
    <source>
        <strain evidence="1">EPUS1.4</strain>
        <tissue evidence="1">Thallus</tissue>
    </source>
</reference>
<dbReference type="Proteomes" id="UP000606974">
    <property type="component" value="Unassembled WGS sequence"/>
</dbReference>
<gene>
    <name evidence="1" type="ORF">GJ744_010851</name>
</gene>
<keyword evidence="2" id="KW-1185">Reference proteome</keyword>
<comment type="caution">
    <text evidence="1">The sequence shown here is derived from an EMBL/GenBank/DDBJ whole genome shotgun (WGS) entry which is preliminary data.</text>
</comment>
<organism evidence="1 2">
    <name type="scientific">Endocarpon pusillum</name>
    <dbReference type="NCBI Taxonomy" id="364733"/>
    <lineage>
        <taxon>Eukaryota</taxon>
        <taxon>Fungi</taxon>
        <taxon>Dikarya</taxon>
        <taxon>Ascomycota</taxon>
        <taxon>Pezizomycotina</taxon>
        <taxon>Eurotiomycetes</taxon>
        <taxon>Chaetothyriomycetidae</taxon>
        <taxon>Verrucariales</taxon>
        <taxon>Verrucariaceae</taxon>
        <taxon>Endocarpon</taxon>
    </lineage>
</organism>
<sequence>MSSDFGVVFVRLPGSATKAKCIHGKLLPSKEERVQATSAVKLCRRLRLDLLWVFAGEIGVAVAGAGFHCMAAREVDVVDSAHLPGYDWFDRIRNFLGSFLGVYRADIGGGKGRPGQLSKQGFLFQMSR</sequence>
<dbReference type="AlphaFoldDB" id="A0A8H7AGU0"/>
<accession>A0A8H7AGU0</accession>
<dbReference type="EMBL" id="JAACFV010000073">
    <property type="protein sequence ID" value="KAF7507169.1"/>
    <property type="molecule type" value="Genomic_DNA"/>
</dbReference>
<proteinExistence type="predicted"/>
<name>A0A8H7AGU0_9EURO</name>
<protein>
    <submittedName>
        <fullName evidence="1">Uncharacterized protein</fullName>
    </submittedName>
</protein>